<organism evidence="9 10">
    <name type="scientific">Sistotremastrum niveocremeum HHB9708</name>
    <dbReference type="NCBI Taxonomy" id="1314777"/>
    <lineage>
        <taxon>Eukaryota</taxon>
        <taxon>Fungi</taxon>
        <taxon>Dikarya</taxon>
        <taxon>Basidiomycota</taxon>
        <taxon>Agaricomycotina</taxon>
        <taxon>Agaricomycetes</taxon>
        <taxon>Sistotremastrales</taxon>
        <taxon>Sistotremastraceae</taxon>
        <taxon>Sertulicium</taxon>
        <taxon>Sertulicium niveocremeum</taxon>
    </lineage>
</organism>
<dbReference type="STRING" id="1314777.A0A165A640"/>
<name>A0A165A640_9AGAM</name>
<sequence length="208" mass="22043">MLLRPATRTAAAAFSGRRYASAIALKYSNAIYSAALSKSPQQLTKVQTELASISSAIKSSPELSSFISNPTLSSKDRAAGLKALFQAAGKKDGVSDVTKNLFEVLSENGRLAETGGVIEGFNELFSKYKGELEVTVTSAQPLSADILKRLENTLKQSQAAQQAKSLKLTNKVNSSVLGGIVVDFGDKTIDLSVSSRVNKLNALLTQSV</sequence>
<evidence type="ECO:0000256" key="5">
    <source>
        <dbReference type="ARBA" id="ARBA00022781"/>
    </source>
</evidence>
<keyword evidence="4" id="KW-0813">Transport</keyword>
<protein>
    <recommendedName>
        <fullName evidence="3">ATP synthase subunit 5, mitochondrial</fullName>
    </recommendedName>
</protein>
<dbReference type="Gene3D" id="1.10.520.20">
    <property type="entry name" value="N-terminal domain of the delta subunit of the F1F0-ATP synthase"/>
    <property type="match status" value="1"/>
</dbReference>
<comment type="subcellular location">
    <subcellularLocation>
        <location evidence="1">Membrane</location>
    </subcellularLocation>
</comment>
<accession>A0A165A640</accession>
<dbReference type="InterPro" id="IPR026015">
    <property type="entry name" value="ATP_synth_OSCP/delta_N_sf"/>
</dbReference>
<keyword evidence="8" id="KW-0066">ATP synthesis</keyword>
<evidence type="ECO:0000256" key="4">
    <source>
        <dbReference type="ARBA" id="ARBA00022448"/>
    </source>
</evidence>
<dbReference type="PANTHER" id="PTHR11910">
    <property type="entry name" value="ATP SYNTHASE DELTA CHAIN"/>
    <property type="match status" value="1"/>
</dbReference>
<comment type="similarity">
    <text evidence="2">Belongs to the ATPase delta chain family.</text>
</comment>
<proteinExistence type="inferred from homology"/>
<dbReference type="HAMAP" id="MF_01416">
    <property type="entry name" value="ATP_synth_delta_bact"/>
    <property type="match status" value="1"/>
</dbReference>
<evidence type="ECO:0000256" key="7">
    <source>
        <dbReference type="ARBA" id="ARBA00023136"/>
    </source>
</evidence>
<reference evidence="9 10" key="1">
    <citation type="journal article" date="2016" name="Mol. Biol. Evol.">
        <title>Comparative Genomics of Early-Diverging Mushroom-Forming Fungi Provides Insights into the Origins of Lignocellulose Decay Capabilities.</title>
        <authorList>
            <person name="Nagy L.G."/>
            <person name="Riley R."/>
            <person name="Tritt A."/>
            <person name="Adam C."/>
            <person name="Daum C."/>
            <person name="Floudas D."/>
            <person name="Sun H."/>
            <person name="Yadav J.S."/>
            <person name="Pangilinan J."/>
            <person name="Larsson K.H."/>
            <person name="Matsuura K."/>
            <person name="Barry K."/>
            <person name="Labutti K."/>
            <person name="Kuo R."/>
            <person name="Ohm R.A."/>
            <person name="Bhattacharya S.S."/>
            <person name="Shirouzu T."/>
            <person name="Yoshinaga Y."/>
            <person name="Martin F.M."/>
            <person name="Grigoriev I.V."/>
            <person name="Hibbett D.S."/>
        </authorList>
    </citation>
    <scope>NUCLEOTIDE SEQUENCE [LARGE SCALE GENOMIC DNA]</scope>
    <source>
        <strain evidence="9 10">HHB9708</strain>
    </source>
</reference>
<evidence type="ECO:0000256" key="1">
    <source>
        <dbReference type="ARBA" id="ARBA00004370"/>
    </source>
</evidence>
<evidence type="ECO:0000256" key="2">
    <source>
        <dbReference type="ARBA" id="ARBA00007046"/>
    </source>
</evidence>
<keyword evidence="5" id="KW-0375">Hydrogen ion transport</keyword>
<evidence type="ECO:0000256" key="6">
    <source>
        <dbReference type="ARBA" id="ARBA00023065"/>
    </source>
</evidence>
<dbReference type="GO" id="GO:0046933">
    <property type="term" value="F:proton-transporting ATP synthase activity, rotational mechanism"/>
    <property type="evidence" value="ECO:0007669"/>
    <property type="project" value="InterPro"/>
</dbReference>
<keyword evidence="7" id="KW-0472">Membrane</keyword>
<keyword evidence="6" id="KW-0406">Ion transport</keyword>
<dbReference type="Pfam" id="PF00213">
    <property type="entry name" value="OSCP"/>
    <property type="match status" value="1"/>
</dbReference>
<dbReference type="NCBIfam" id="TIGR01145">
    <property type="entry name" value="ATP_synt_delta"/>
    <property type="match status" value="1"/>
</dbReference>
<dbReference type="SUPFAM" id="SSF47928">
    <property type="entry name" value="N-terminal domain of the delta subunit of the F1F0-ATP synthase"/>
    <property type="match status" value="1"/>
</dbReference>
<dbReference type="OrthoDB" id="1262810at2759"/>
<evidence type="ECO:0000313" key="10">
    <source>
        <dbReference type="Proteomes" id="UP000076722"/>
    </source>
</evidence>
<dbReference type="EMBL" id="KV419395">
    <property type="protein sequence ID" value="KZS98528.1"/>
    <property type="molecule type" value="Genomic_DNA"/>
</dbReference>
<gene>
    <name evidence="9" type="ORF">SISNIDRAFT_147596</name>
</gene>
<dbReference type="Proteomes" id="UP000076722">
    <property type="component" value="Unassembled WGS sequence"/>
</dbReference>
<evidence type="ECO:0000313" key="9">
    <source>
        <dbReference type="EMBL" id="KZS98528.1"/>
    </source>
</evidence>
<keyword evidence="10" id="KW-1185">Reference proteome</keyword>
<dbReference type="PRINTS" id="PR00125">
    <property type="entry name" value="ATPASEDELTA"/>
</dbReference>
<evidence type="ECO:0000256" key="8">
    <source>
        <dbReference type="ARBA" id="ARBA00023310"/>
    </source>
</evidence>
<evidence type="ECO:0000256" key="3">
    <source>
        <dbReference type="ARBA" id="ARBA00014723"/>
    </source>
</evidence>
<dbReference type="GO" id="GO:0016020">
    <property type="term" value="C:membrane"/>
    <property type="evidence" value="ECO:0007669"/>
    <property type="project" value="UniProtKB-SubCell"/>
</dbReference>
<dbReference type="AlphaFoldDB" id="A0A165A640"/>
<dbReference type="InterPro" id="IPR000711">
    <property type="entry name" value="ATPase_OSCP/dsu"/>
</dbReference>